<dbReference type="EMBL" id="CM042049">
    <property type="protein sequence ID" value="KAI3745687.1"/>
    <property type="molecule type" value="Genomic_DNA"/>
</dbReference>
<reference evidence="1 2" key="2">
    <citation type="journal article" date="2022" name="Mol. Ecol. Resour.">
        <title>The genomes of chicory, endive, great burdock and yacon provide insights into Asteraceae paleo-polyploidization history and plant inulin production.</title>
        <authorList>
            <person name="Fan W."/>
            <person name="Wang S."/>
            <person name="Wang H."/>
            <person name="Wang A."/>
            <person name="Jiang F."/>
            <person name="Liu H."/>
            <person name="Zhao H."/>
            <person name="Xu D."/>
            <person name="Zhang Y."/>
        </authorList>
    </citation>
    <scope>NUCLEOTIDE SEQUENCE [LARGE SCALE GENOMIC DNA]</scope>
    <source>
        <strain evidence="2">cv. Niubang</strain>
    </source>
</reference>
<organism evidence="1 2">
    <name type="scientific">Arctium lappa</name>
    <name type="common">Greater burdock</name>
    <name type="synonym">Lappa major</name>
    <dbReference type="NCBI Taxonomy" id="4217"/>
    <lineage>
        <taxon>Eukaryota</taxon>
        <taxon>Viridiplantae</taxon>
        <taxon>Streptophyta</taxon>
        <taxon>Embryophyta</taxon>
        <taxon>Tracheophyta</taxon>
        <taxon>Spermatophyta</taxon>
        <taxon>Magnoliopsida</taxon>
        <taxon>eudicotyledons</taxon>
        <taxon>Gunneridae</taxon>
        <taxon>Pentapetalae</taxon>
        <taxon>asterids</taxon>
        <taxon>campanulids</taxon>
        <taxon>Asterales</taxon>
        <taxon>Asteraceae</taxon>
        <taxon>Carduoideae</taxon>
        <taxon>Cardueae</taxon>
        <taxon>Arctiinae</taxon>
        <taxon>Arctium</taxon>
    </lineage>
</organism>
<protein>
    <submittedName>
        <fullName evidence="1">Uncharacterized protein</fullName>
    </submittedName>
</protein>
<reference evidence="2" key="1">
    <citation type="journal article" date="2022" name="Mol. Ecol. Resour.">
        <title>The genomes of chicory, endive, great burdock and yacon provide insights into Asteraceae palaeo-polyploidization history and plant inulin production.</title>
        <authorList>
            <person name="Fan W."/>
            <person name="Wang S."/>
            <person name="Wang H."/>
            <person name="Wang A."/>
            <person name="Jiang F."/>
            <person name="Liu H."/>
            <person name="Zhao H."/>
            <person name="Xu D."/>
            <person name="Zhang Y."/>
        </authorList>
    </citation>
    <scope>NUCLEOTIDE SEQUENCE [LARGE SCALE GENOMIC DNA]</scope>
    <source>
        <strain evidence="2">cv. Niubang</strain>
    </source>
</reference>
<sequence>MRYIRFVCSGFGLFSSLYLLRTVLSLNSKACILPYQGVSNARQLWVLGSFIKKKKRGNDSSHNATKVHGLFIYSVHRSKSERLVADFGAVLLLRPTCRLHVNKSFAVRFSCILLVIYMFKPYYGTDLRRYS</sequence>
<evidence type="ECO:0000313" key="2">
    <source>
        <dbReference type="Proteomes" id="UP001055879"/>
    </source>
</evidence>
<name>A0ACB9DGK0_ARCLA</name>
<gene>
    <name evidence="1" type="ORF">L6452_08091</name>
</gene>
<dbReference type="Proteomes" id="UP001055879">
    <property type="component" value="Linkage Group LG03"/>
</dbReference>
<evidence type="ECO:0000313" key="1">
    <source>
        <dbReference type="EMBL" id="KAI3745687.1"/>
    </source>
</evidence>
<keyword evidence="2" id="KW-1185">Reference proteome</keyword>
<proteinExistence type="predicted"/>
<comment type="caution">
    <text evidence="1">The sequence shown here is derived from an EMBL/GenBank/DDBJ whole genome shotgun (WGS) entry which is preliminary data.</text>
</comment>
<accession>A0ACB9DGK0</accession>